<reference evidence="3" key="2">
    <citation type="journal article" date="2021" name="PeerJ">
        <title>Extensive microbial diversity within the chicken gut microbiome revealed by metagenomics and culture.</title>
        <authorList>
            <person name="Gilroy R."/>
            <person name="Ravi A."/>
            <person name="Getino M."/>
            <person name="Pursley I."/>
            <person name="Horton D.L."/>
            <person name="Alikhan N.F."/>
            <person name="Baker D."/>
            <person name="Gharbi K."/>
            <person name="Hall N."/>
            <person name="Watson M."/>
            <person name="Adriaenssens E.M."/>
            <person name="Foster-Nyarko E."/>
            <person name="Jarju S."/>
            <person name="Secka A."/>
            <person name="Antonio M."/>
            <person name="Oren A."/>
            <person name="Chaudhuri R.R."/>
            <person name="La Ragione R."/>
            <person name="Hildebrand F."/>
            <person name="Pallen M.J."/>
        </authorList>
    </citation>
    <scope>NUCLEOTIDE SEQUENCE</scope>
    <source>
        <strain evidence="3">CHK176-22527</strain>
    </source>
</reference>
<evidence type="ECO:0000313" key="3">
    <source>
        <dbReference type="EMBL" id="HIT99351.1"/>
    </source>
</evidence>
<dbReference type="Proteomes" id="UP000824159">
    <property type="component" value="Unassembled WGS sequence"/>
</dbReference>
<dbReference type="Pfam" id="PF00106">
    <property type="entry name" value="adh_short"/>
    <property type="match status" value="1"/>
</dbReference>
<dbReference type="InterPro" id="IPR002347">
    <property type="entry name" value="SDR_fam"/>
</dbReference>
<organism evidence="3 4">
    <name type="scientific">Candidatus Allocopromorpha excrementavium</name>
    <dbReference type="NCBI Taxonomy" id="2840741"/>
    <lineage>
        <taxon>Bacteria</taxon>
        <taxon>Bacillati</taxon>
        <taxon>Bacillota</taxon>
        <taxon>Clostridia</taxon>
        <taxon>Eubacteriales</taxon>
        <taxon>Eubacteriaceae</taxon>
        <taxon>Eubacteriaceae incertae sedis</taxon>
        <taxon>Candidatus Allocopromorpha</taxon>
    </lineage>
</organism>
<dbReference type="SUPFAM" id="SSF51735">
    <property type="entry name" value="NAD(P)-binding Rossmann-fold domains"/>
    <property type="match status" value="1"/>
</dbReference>
<accession>A0A9D1KU02</accession>
<dbReference type="InterPro" id="IPR036291">
    <property type="entry name" value="NAD(P)-bd_dom_sf"/>
</dbReference>
<evidence type="ECO:0000256" key="1">
    <source>
        <dbReference type="ARBA" id="ARBA00006484"/>
    </source>
</evidence>
<dbReference type="Gene3D" id="3.40.50.720">
    <property type="entry name" value="NAD(P)-binding Rossmann-like Domain"/>
    <property type="match status" value="1"/>
</dbReference>
<reference evidence="3" key="1">
    <citation type="submission" date="2020-10" db="EMBL/GenBank/DDBJ databases">
        <authorList>
            <person name="Gilroy R."/>
        </authorList>
    </citation>
    <scope>NUCLEOTIDE SEQUENCE</scope>
    <source>
        <strain evidence="3">CHK176-22527</strain>
    </source>
</reference>
<dbReference type="AlphaFoldDB" id="A0A9D1KU02"/>
<proteinExistence type="inferred from homology"/>
<sequence>MKNIKDKTIIVTGASSGIGMETAKLLAANGAKVVLSARRESKLKEIAGEIGKNAVYMKSDVSKLEDMQALVSFAKENFSKVDVLFANAGIMPGSSMSELKISDWISMIEINIKGVLNSIAAVLPEFTERKAGHIIATSSVAGTRSVPGNAVYSGTKHFVRAMLDSFRAESISEGTNIRTTVIYPGAVKTELLNTIPPSETKAMVEEFYKNVALDPVAISNAVLYAVSQPDNVDISDITVRPSKES</sequence>
<dbReference type="GO" id="GO:0016616">
    <property type="term" value="F:oxidoreductase activity, acting on the CH-OH group of donors, NAD or NADP as acceptor"/>
    <property type="evidence" value="ECO:0007669"/>
    <property type="project" value="UniProtKB-ARBA"/>
</dbReference>
<protein>
    <submittedName>
        <fullName evidence="3">SDR family oxidoreductase</fullName>
    </submittedName>
</protein>
<dbReference type="InterPro" id="IPR020904">
    <property type="entry name" value="Sc_DH/Rdtase_CS"/>
</dbReference>
<comment type="caution">
    <text evidence="3">The sequence shown here is derived from an EMBL/GenBank/DDBJ whole genome shotgun (WGS) entry which is preliminary data.</text>
</comment>
<dbReference type="PROSITE" id="PS00061">
    <property type="entry name" value="ADH_SHORT"/>
    <property type="match status" value="1"/>
</dbReference>
<dbReference type="EMBL" id="DVLX01000040">
    <property type="protein sequence ID" value="HIT99351.1"/>
    <property type="molecule type" value="Genomic_DNA"/>
</dbReference>
<evidence type="ECO:0000313" key="4">
    <source>
        <dbReference type="Proteomes" id="UP000824159"/>
    </source>
</evidence>
<name>A0A9D1KU02_9FIRM</name>
<keyword evidence="2" id="KW-0560">Oxidoreductase</keyword>
<dbReference type="PANTHER" id="PTHR43115">
    <property type="entry name" value="DEHYDROGENASE/REDUCTASE SDR FAMILY MEMBER 11"/>
    <property type="match status" value="1"/>
</dbReference>
<evidence type="ECO:0000256" key="2">
    <source>
        <dbReference type="ARBA" id="ARBA00023002"/>
    </source>
</evidence>
<dbReference type="PANTHER" id="PTHR43115:SF4">
    <property type="entry name" value="DEHYDROGENASE_REDUCTASE SDR FAMILY MEMBER 11"/>
    <property type="match status" value="1"/>
</dbReference>
<gene>
    <name evidence="3" type="ORF">IAD12_03750</name>
</gene>
<dbReference type="FunFam" id="3.40.50.720:FF:000047">
    <property type="entry name" value="NADP-dependent L-serine/L-allo-threonine dehydrogenase"/>
    <property type="match status" value="1"/>
</dbReference>
<comment type="similarity">
    <text evidence="1">Belongs to the short-chain dehydrogenases/reductases (SDR) family.</text>
</comment>
<dbReference type="PRINTS" id="PR00081">
    <property type="entry name" value="GDHRDH"/>
</dbReference>